<keyword evidence="5" id="KW-0964">Secreted</keyword>
<keyword evidence="3 5" id="KW-0175">Coiled coil</keyword>
<evidence type="ECO:0000256" key="2">
    <source>
        <dbReference type="ARBA" id="ARBA00011255"/>
    </source>
</evidence>
<dbReference type="Pfam" id="PF02465">
    <property type="entry name" value="FliD_N"/>
    <property type="match status" value="1"/>
</dbReference>
<gene>
    <name evidence="8" type="primary">fliD</name>
    <name evidence="8" type="ordered locus">Gmet_0444</name>
</gene>
<dbReference type="InterPro" id="IPR040026">
    <property type="entry name" value="FliD"/>
</dbReference>
<comment type="function">
    <text evidence="5">Required for morphogenesis and for the elongation of the flagellar filament by facilitating polymerization of the flagellin monomers at the tip of growing filament. Forms a capping structure, which prevents flagellin subunits (transported through the central channel of the flagellum) from leaking out without polymerization at the distal end.</text>
</comment>
<evidence type="ECO:0000259" key="6">
    <source>
        <dbReference type="Pfam" id="PF02465"/>
    </source>
</evidence>
<dbReference type="eggNOG" id="COG1345">
    <property type="taxonomic scope" value="Bacteria"/>
</dbReference>
<sequence>MANISISGLVTGLDSSSIISQLMQLERTPERIMKAKQQKYQNQISEFQKIETALKSFQKVVKGFNTLGNFKSMQTTVADNSVLTASGSSTATPGTHTVQVTTLAKNQRQVSMGVASQTDKVFNTGSFTITDSAGKTTTVSIAEGQNSLGDIVSAINTSGANVTASIINDGSPTPYRLVVTGKDTNNYTLDFSGLTTPPAGGTGSLLPTMLGPSDPSYQAGTAATLVVDGITMTKTSNTVTDAIQGITLNLLKEGSTTTVNVANDTSAVTNKINEFISSYNDVINLVNKQSIYNPDTKTAGVLSGDSTVRTIQSKLQSLLSTTVSGVTGPYTSLASLGITSDKKDGTLSVDSTALSSALSTNFEAVADLFTHNTGTYTTLPSNQYGIAQQFNLAIDSMVSPYIGTGVSTNGLIETRIKGLNTSISDINDQIDSLESRIEKMQSNLQLQFTNMETTVSKLQTQGNSLLSYLSKL</sequence>
<keyword evidence="4 5" id="KW-0975">Bacterial flagellum</keyword>
<evidence type="ECO:0000313" key="9">
    <source>
        <dbReference type="Proteomes" id="UP000007073"/>
    </source>
</evidence>
<feature type="domain" description="Flagellar hook-associated protein 2 C-terminal" evidence="7">
    <location>
        <begin position="221"/>
        <end position="459"/>
    </location>
</feature>
<dbReference type="GO" id="GO:0009421">
    <property type="term" value="C:bacterial-type flagellum filament cap"/>
    <property type="evidence" value="ECO:0007669"/>
    <property type="project" value="InterPro"/>
</dbReference>
<dbReference type="KEGG" id="gme:Gmet_0444"/>
<name>Q39YI7_GEOMG</name>
<evidence type="ECO:0000256" key="5">
    <source>
        <dbReference type="RuleBase" id="RU362066"/>
    </source>
</evidence>
<keyword evidence="8" id="KW-0966">Cell projection</keyword>
<comment type="subcellular location">
    <subcellularLocation>
        <location evidence="5">Secreted</location>
    </subcellularLocation>
    <subcellularLocation>
        <location evidence="5">Bacterial flagellum</location>
    </subcellularLocation>
</comment>
<proteinExistence type="inferred from homology"/>
<organism evidence="8 9">
    <name type="scientific">Geobacter metallireducens (strain ATCC 53774 / DSM 7210 / GS-15)</name>
    <dbReference type="NCBI Taxonomy" id="269799"/>
    <lineage>
        <taxon>Bacteria</taxon>
        <taxon>Pseudomonadati</taxon>
        <taxon>Thermodesulfobacteriota</taxon>
        <taxon>Desulfuromonadia</taxon>
        <taxon>Geobacterales</taxon>
        <taxon>Geobacteraceae</taxon>
        <taxon>Geobacter</taxon>
    </lineage>
</organism>
<comment type="subunit">
    <text evidence="2 5">Homopentamer.</text>
</comment>
<evidence type="ECO:0000256" key="4">
    <source>
        <dbReference type="ARBA" id="ARBA00023143"/>
    </source>
</evidence>
<evidence type="ECO:0000256" key="3">
    <source>
        <dbReference type="ARBA" id="ARBA00023054"/>
    </source>
</evidence>
<dbReference type="GO" id="GO:0007155">
    <property type="term" value="P:cell adhesion"/>
    <property type="evidence" value="ECO:0007669"/>
    <property type="project" value="InterPro"/>
</dbReference>
<keyword evidence="9" id="KW-1185">Reference proteome</keyword>
<dbReference type="Proteomes" id="UP000007073">
    <property type="component" value="Chromosome"/>
</dbReference>
<dbReference type="STRING" id="269799.Gmet_0444"/>
<reference evidence="8 9" key="2">
    <citation type="journal article" date="2009" name="BMC Microbiol.">
        <title>The genome sequence of Geobacter metallireducens: features of metabolism, physiology and regulation common and dissimilar to Geobacter sulfurreducens.</title>
        <authorList>
            <person name="Aklujkar M."/>
            <person name="Krushkal J."/>
            <person name="DiBartolo G."/>
            <person name="Lapidus A."/>
            <person name="Land M.L."/>
            <person name="Lovley D.R."/>
        </authorList>
    </citation>
    <scope>NUCLEOTIDE SEQUENCE [LARGE SCALE GENOMIC DNA]</scope>
    <source>
        <strain evidence="9">ATCC 53774 / DSM 7210 / GS-15</strain>
    </source>
</reference>
<keyword evidence="8" id="KW-0969">Cilium</keyword>
<dbReference type="PANTHER" id="PTHR30288">
    <property type="entry name" value="FLAGELLAR CAP/ASSEMBLY PROTEIN FLID"/>
    <property type="match status" value="1"/>
</dbReference>
<dbReference type="HOGENOM" id="CLU_015182_4_1_7"/>
<evidence type="ECO:0000256" key="1">
    <source>
        <dbReference type="ARBA" id="ARBA00009764"/>
    </source>
</evidence>
<comment type="similarity">
    <text evidence="1 5">Belongs to the FliD family.</text>
</comment>
<feature type="domain" description="Flagellar hook-associated protein 2 N-terminal" evidence="6">
    <location>
        <begin position="11"/>
        <end position="107"/>
    </location>
</feature>
<dbReference type="Gene3D" id="1.20.5.340">
    <property type="match status" value="1"/>
</dbReference>
<dbReference type="InterPro" id="IPR010809">
    <property type="entry name" value="FliD_C"/>
</dbReference>
<accession>Q39YI7</accession>
<protein>
    <recommendedName>
        <fullName evidence="5">Flagellar hook-associated protein 2</fullName>
        <shortName evidence="5">HAP2</shortName>
    </recommendedName>
    <alternativeName>
        <fullName evidence="5">Flagellar cap protein</fullName>
    </alternativeName>
</protein>
<dbReference type="Pfam" id="PF07195">
    <property type="entry name" value="FliD_C"/>
    <property type="match status" value="1"/>
</dbReference>
<feature type="coiled-coil region" evidence="5">
    <location>
        <begin position="416"/>
        <end position="450"/>
    </location>
</feature>
<dbReference type="GO" id="GO:0071973">
    <property type="term" value="P:bacterial-type flagellum-dependent cell motility"/>
    <property type="evidence" value="ECO:0007669"/>
    <property type="project" value="TreeGrafter"/>
</dbReference>
<dbReference type="PANTHER" id="PTHR30288:SF0">
    <property type="entry name" value="FLAGELLAR HOOK-ASSOCIATED PROTEIN 2"/>
    <property type="match status" value="1"/>
</dbReference>
<dbReference type="EMBL" id="CP000148">
    <property type="protein sequence ID" value="ABB30687.2"/>
    <property type="molecule type" value="Genomic_DNA"/>
</dbReference>
<dbReference type="GO" id="GO:0009424">
    <property type="term" value="C:bacterial-type flagellum hook"/>
    <property type="evidence" value="ECO:0007669"/>
    <property type="project" value="UniProtKB-UniRule"/>
</dbReference>
<reference evidence="8 9" key="1">
    <citation type="submission" date="2005-10" db="EMBL/GenBank/DDBJ databases">
        <title>Complete sequence of Geobacter metallireducens GS-15.</title>
        <authorList>
            <consortium name="US DOE Joint Genome Institute"/>
            <person name="Copeland A."/>
            <person name="Lucas S."/>
            <person name="Lapidus A."/>
            <person name="Barry K."/>
            <person name="Detter J.C."/>
            <person name="Glavina T."/>
            <person name="Hammon N."/>
            <person name="Israni S."/>
            <person name="Pitluck S."/>
            <person name="Di Bartolo G."/>
            <person name="Chain P."/>
            <person name="Schmutz J."/>
            <person name="Larimer F."/>
            <person name="Land M."/>
            <person name="Kyrpides N."/>
            <person name="Ivanova N."/>
            <person name="Richardson P."/>
        </authorList>
    </citation>
    <scope>NUCLEOTIDE SEQUENCE [LARGE SCALE GENOMIC DNA]</scope>
    <source>
        <strain evidence="9">ATCC 53774 / DSM 7210 / GS-15</strain>
    </source>
</reference>
<evidence type="ECO:0000313" key="8">
    <source>
        <dbReference type="EMBL" id="ABB30687.2"/>
    </source>
</evidence>
<evidence type="ECO:0000259" key="7">
    <source>
        <dbReference type="Pfam" id="PF07195"/>
    </source>
</evidence>
<keyword evidence="8" id="KW-0282">Flagellum</keyword>
<dbReference type="RefSeq" id="WP_004513812.1">
    <property type="nucleotide sequence ID" value="NC_007517.1"/>
</dbReference>
<dbReference type="InterPro" id="IPR003481">
    <property type="entry name" value="FliD_N"/>
</dbReference>
<dbReference type="AlphaFoldDB" id="Q39YI7"/>
<dbReference type="GO" id="GO:0005576">
    <property type="term" value="C:extracellular region"/>
    <property type="evidence" value="ECO:0007669"/>
    <property type="project" value="UniProtKB-SubCell"/>
</dbReference>